<proteinExistence type="predicted"/>
<evidence type="ECO:0000313" key="1">
    <source>
        <dbReference type="EMBL" id="POW07622.1"/>
    </source>
</evidence>
<reference evidence="2" key="2">
    <citation type="journal article" date="2018" name="BMC Genomics">
        <title>Genomic insights into host adaptation between the wheat stripe rust pathogen (Puccinia striiformis f. sp. tritici) and the barley stripe rust pathogen (Puccinia striiformis f. sp. hordei).</title>
        <authorList>
            <person name="Xia C."/>
            <person name="Wang M."/>
            <person name="Yin C."/>
            <person name="Cornejo O.E."/>
            <person name="Hulbert S.H."/>
            <person name="Chen X."/>
        </authorList>
    </citation>
    <scope>NUCLEOTIDE SEQUENCE [LARGE SCALE GENOMIC DNA]</scope>
    <source>
        <strain evidence="2">93TX-2</strain>
    </source>
</reference>
<dbReference type="VEuPathDB" id="FungiDB:PSHT_09863"/>
<protein>
    <submittedName>
        <fullName evidence="1">Uncharacterized protein</fullName>
    </submittedName>
</protein>
<organism evidence="1 2">
    <name type="scientific">Puccinia striiformis</name>
    <dbReference type="NCBI Taxonomy" id="27350"/>
    <lineage>
        <taxon>Eukaryota</taxon>
        <taxon>Fungi</taxon>
        <taxon>Dikarya</taxon>
        <taxon>Basidiomycota</taxon>
        <taxon>Pucciniomycotina</taxon>
        <taxon>Pucciniomycetes</taxon>
        <taxon>Pucciniales</taxon>
        <taxon>Pucciniaceae</taxon>
        <taxon>Puccinia</taxon>
    </lineage>
</organism>
<name>A0A2S4VDL6_9BASI</name>
<reference evidence="2" key="3">
    <citation type="journal article" date="2018" name="Mol. Plant Microbe Interact.">
        <title>Genome sequence resources for the wheat stripe rust pathogen (Puccinia striiformis f. sp. tritici) and the barley stripe rust pathogen (Puccinia striiformis f. sp. hordei).</title>
        <authorList>
            <person name="Xia C."/>
            <person name="Wang M."/>
            <person name="Yin C."/>
            <person name="Cornejo O.E."/>
            <person name="Hulbert S.H."/>
            <person name="Chen X."/>
        </authorList>
    </citation>
    <scope>NUCLEOTIDE SEQUENCE [LARGE SCALE GENOMIC DNA]</scope>
    <source>
        <strain evidence="2">93TX-2</strain>
    </source>
</reference>
<comment type="caution">
    <text evidence="1">The sequence shown here is derived from an EMBL/GenBank/DDBJ whole genome shotgun (WGS) entry which is preliminary data.</text>
</comment>
<keyword evidence="2" id="KW-1185">Reference proteome</keyword>
<gene>
    <name evidence="1" type="ORF">PSHT_09863</name>
</gene>
<dbReference type="Proteomes" id="UP000238274">
    <property type="component" value="Unassembled WGS sequence"/>
</dbReference>
<dbReference type="EMBL" id="PKSM01000145">
    <property type="protein sequence ID" value="POW07622.1"/>
    <property type="molecule type" value="Genomic_DNA"/>
</dbReference>
<sequence length="158" mass="17855">MSQPPLSPERQERLEEIKHLIARERLLIQESALLAYNGNPLVNDQLNILLDDNSINPLALYRLIRLINRKIVVEQGSNARKWPLPGSHMTPSMVAFFVDQPGSSSHLSVTTPSHHRAPAASSATPDAPAEIRAPPTQVQFDRSVRDSYFRRVRPRTRH</sequence>
<accession>A0A2S4VDL6</accession>
<reference evidence="1 2" key="1">
    <citation type="submission" date="2017-12" db="EMBL/GenBank/DDBJ databases">
        <title>Gene loss provides genomic basis for host adaptation in cereal stripe rust fungi.</title>
        <authorList>
            <person name="Xia C."/>
        </authorList>
    </citation>
    <scope>NUCLEOTIDE SEQUENCE [LARGE SCALE GENOMIC DNA]</scope>
    <source>
        <strain evidence="1 2">93TX-2</strain>
    </source>
</reference>
<evidence type="ECO:0000313" key="2">
    <source>
        <dbReference type="Proteomes" id="UP000238274"/>
    </source>
</evidence>
<dbReference type="VEuPathDB" id="FungiDB:PSTT_07910"/>